<comment type="subcellular location">
    <subcellularLocation>
        <location evidence="1">Basolateral cell membrane</location>
        <topology evidence="1">Multi-pass membrane protein</topology>
    </subcellularLocation>
    <subcellularLocation>
        <location evidence="9">Membrane</location>
        <topology evidence="9">Multi-pass membrane protein</topology>
    </subcellularLocation>
</comment>
<feature type="transmembrane region" description="Helical" evidence="9">
    <location>
        <begin position="587"/>
        <end position="608"/>
    </location>
</feature>
<dbReference type="Proteomes" id="UP000271974">
    <property type="component" value="Unassembled WGS sequence"/>
</dbReference>
<keyword evidence="4" id="KW-1003">Cell membrane</keyword>
<dbReference type="FunFam" id="1.10.287.570:FF:000001">
    <property type="entry name" value="Anion exchange protein"/>
    <property type="match status" value="1"/>
</dbReference>
<dbReference type="GO" id="GO:0005452">
    <property type="term" value="F:solute:inorganic anion antiporter activity"/>
    <property type="evidence" value="ECO:0007669"/>
    <property type="project" value="InterPro"/>
</dbReference>
<dbReference type="Pfam" id="PF00955">
    <property type="entry name" value="HCO3_cotransp"/>
    <property type="match status" value="1"/>
</dbReference>
<gene>
    <name evidence="13" type="ORF">EGW08_013858</name>
</gene>
<dbReference type="GO" id="GO:0051453">
    <property type="term" value="P:regulation of intracellular pH"/>
    <property type="evidence" value="ECO:0007669"/>
    <property type="project" value="TreeGrafter"/>
</dbReference>
<feature type="region of interest" description="Disordered" evidence="10">
    <location>
        <begin position="1"/>
        <end position="84"/>
    </location>
</feature>
<dbReference type="PRINTS" id="PR01232">
    <property type="entry name" value="NAHCO3TRSPRT"/>
</dbReference>
<feature type="transmembrane region" description="Helical" evidence="9">
    <location>
        <begin position="545"/>
        <end position="567"/>
    </location>
</feature>
<feature type="transmembrane region" description="Helical" evidence="9">
    <location>
        <begin position="502"/>
        <end position="524"/>
    </location>
</feature>
<feature type="domain" description="Bicarbonate transporter-like transmembrane" evidence="11">
    <location>
        <begin position="473"/>
        <end position="1039"/>
    </location>
</feature>
<keyword evidence="8 9" id="KW-0472">Membrane</keyword>
<evidence type="ECO:0000256" key="9">
    <source>
        <dbReference type="RuleBase" id="RU362035"/>
    </source>
</evidence>
<dbReference type="InterPro" id="IPR003024">
    <property type="entry name" value="Na/HCO3_transpt"/>
</dbReference>
<sequence>MSSPVPSDPSRVDSGMPVRDHGSFASFHVPSQADISDHRKQDTVYIGLHMPRQERRRRRGHKGHRHRGHEAPRSGAQEFTEAAPPSARVQFLLGEDDEAHETHDIFCEMAELFPAGEEKEWKETARWIKFEEDVEEGGERWSKPHVATLSLHSLFELRCSLLQGTCLLEMEANSIEQIADLILDQMIANKQLEEHLKLQVRTTILCRHRHQNEKRRHPEREGSKMHLPFVRSLADIGKKYSEPKGMQSHVDHGLGAKSTPNFGDLNPNNQSEGGNNGDPPTKGGLHPNNSSGHNLSPGELSENASHKNLHFMKKIPPGAEAANIFVGEVEYLNHQVVAFVRLAKAQIIGDLTEVPVPTRFLFLLLGPVGNQNKFHEIGRSIATLMSDEIFHDVAYHAHSRDDLLAGIDEFLDQVTVLPPGEWDPSIRIEPPKSVPSQEGRKTAASGPPQPNGKIPAEDEPEDHSDPTLVRTGRIFGGLINDIKRKAYWYKSDFTDALSAQSLASFIFLYFACLTPIITFGGLLGDATDMSMAALESILSGSICGITYALCSGQPLTILGSTGPVLVFETILNDFCKENGLNYLEMRLWVGTWTGLILYVMVAFDLSALVRFITRFTEESFAALISLIFIKESLSKLYHVSSSDPPNLHPNDVLDYNCTCHYIVKETVPDNATLGALNQSFANITVNVTKYLDASIKEGREECDTLKGKLIGTGCDTIFYIPDVFFCSVLLFVGTFTIAMSLKMSRNASFFPTSVRGMMSDFAVLIAILSMVLADFLIGVNTPKLNVPQNFAPTSPDRGWIVPPFGSNPWWTCIAGIIPALLCTILIFMDQQITAVIVNRKENKLKKGGGYHLDLFVVATLIIICSFLGLPWFVAATVLSINHVNSLKKESQCSAPGERPKFLGVREQRVTHLMIFVFIGISVLLTSVLQFIPMPVLFGVFLYMGVSSLRGMQLIDRIFILLMPTKYQPDLLYLRHVRTKRVHLFTLIQVVCLAVLWAIKSIKEIKITFPIMVLAMCFVRKFMDKLFTQQELKWLDDIMPEVHKREKEDEEKKQEEPGMKKTKVSDNKYTWCVSCAVLFGPEFI</sequence>
<evidence type="ECO:0000256" key="3">
    <source>
        <dbReference type="ARBA" id="ARBA00022448"/>
    </source>
</evidence>
<evidence type="ECO:0000259" key="11">
    <source>
        <dbReference type="Pfam" id="PF00955"/>
    </source>
</evidence>
<dbReference type="Gene3D" id="3.40.930.10">
    <property type="entry name" value="Mannitol-specific EII, Chain A"/>
    <property type="match status" value="1"/>
</dbReference>
<dbReference type="PANTHER" id="PTHR11453">
    <property type="entry name" value="ANION EXCHANGE PROTEIN"/>
    <property type="match status" value="1"/>
</dbReference>
<keyword evidence="7 9" id="KW-0406">Ion transport</keyword>
<comment type="similarity">
    <text evidence="2 9">Belongs to the anion exchanger (TC 2.A.31) family.</text>
</comment>
<dbReference type="InterPro" id="IPR013769">
    <property type="entry name" value="Band3_cytoplasmic_dom"/>
</dbReference>
<dbReference type="EMBL" id="RQTK01000513">
    <property type="protein sequence ID" value="RUS78387.1"/>
    <property type="molecule type" value="Genomic_DNA"/>
</dbReference>
<dbReference type="NCBIfam" id="TIGR00834">
    <property type="entry name" value="ae"/>
    <property type="match status" value="1"/>
</dbReference>
<dbReference type="GO" id="GO:0008510">
    <property type="term" value="F:sodium:bicarbonate symporter activity"/>
    <property type="evidence" value="ECO:0007669"/>
    <property type="project" value="TreeGrafter"/>
</dbReference>
<feature type="region of interest" description="Disordered" evidence="10">
    <location>
        <begin position="209"/>
        <end position="228"/>
    </location>
</feature>
<dbReference type="GO" id="GO:0008509">
    <property type="term" value="F:monoatomic anion transmembrane transporter activity"/>
    <property type="evidence" value="ECO:0007669"/>
    <property type="project" value="InterPro"/>
</dbReference>
<feature type="transmembrane region" description="Helical" evidence="9">
    <location>
        <begin position="849"/>
        <end position="873"/>
    </location>
</feature>
<accession>A0A3S1B9L1</accession>
<feature type="transmembrane region" description="Helical" evidence="9">
    <location>
        <begin position="717"/>
        <end position="741"/>
    </location>
</feature>
<dbReference type="Gene3D" id="1.10.287.570">
    <property type="entry name" value="Helical hairpin bin"/>
    <property type="match status" value="1"/>
</dbReference>
<feature type="transmembrane region" description="Helical" evidence="9">
    <location>
        <begin position="761"/>
        <end position="779"/>
    </location>
</feature>
<dbReference type="OrthoDB" id="1735926at2759"/>
<dbReference type="STRING" id="188477.A0A3S1B9L1"/>
<evidence type="ECO:0000256" key="10">
    <source>
        <dbReference type="SAM" id="MobiDB-lite"/>
    </source>
</evidence>
<evidence type="ECO:0000256" key="4">
    <source>
        <dbReference type="ARBA" id="ARBA00022475"/>
    </source>
</evidence>
<keyword evidence="3 9" id="KW-0813">Transport</keyword>
<evidence type="ECO:0000313" key="14">
    <source>
        <dbReference type="Proteomes" id="UP000271974"/>
    </source>
</evidence>
<comment type="caution">
    <text evidence="13">The sequence shown here is derived from an EMBL/GenBank/DDBJ whole genome shotgun (WGS) entry which is preliminary data.</text>
</comment>
<organism evidence="13 14">
    <name type="scientific">Elysia chlorotica</name>
    <name type="common">Eastern emerald elysia</name>
    <name type="synonym">Sea slug</name>
    <dbReference type="NCBI Taxonomy" id="188477"/>
    <lineage>
        <taxon>Eukaryota</taxon>
        <taxon>Metazoa</taxon>
        <taxon>Spiralia</taxon>
        <taxon>Lophotrochozoa</taxon>
        <taxon>Mollusca</taxon>
        <taxon>Gastropoda</taxon>
        <taxon>Heterobranchia</taxon>
        <taxon>Euthyneura</taxon>
        <taxon>Panpulmonata</taxon>
        <taxon>Sacoglossa</taxon>
        <taxon>Placobranchoidea</taxon>
        <taxon>Plakobranchidae</taxon>
        <taxon>Elysia</taxon>
    </lineage>
</organism>
<feature type="compositionally biased region" description="Low complexity" evidence="10">
    <location>
        <begin position="1"/>
        <end position="14"/>
    </location>
</feature>
<dbReference type="Pfam" id="PF07565">
    <property type="entry name" value="Band_3_cyto"/>
    <property type="match status" value="1"/>
</dbReference>
<comment type="caution">
    <text evidence="9">Lacks conserved residue(s) required for the propagation of feature annotation.</text>
</comment>
<protein>
    <recommendedName>
        <fullName evidence="9">Anion exchange protein</fullName>
    </recommendedName>
</protein>
<feature type="region of interest" description="Disordered" evidence="10">
    <location>
        <begin position="241"/>
        <end position="302"/>
    </location>
</feature>
<keyword evidence="5 9" id="KW-0812">Transmembrane</keyword>
<keyword evidence="14" id="KW-1185">Reference proteome</keyword>
<dbReference type="AlphaFoldDB" id="A0A3S1B9L1"/>
<evidence type="ECO:0000256" key="8">
    <source>
        <dbReference type="ARBA" id="ARBA00023136"/>
    </source>
</evidence>
<feature type="compositionally biased region" description="Basic residues" evidence="10">
    <location>
        <begin position="54"/>
        <end position="68"/>
    </location>
</feature>
<evidence type="ECO:0000256" key="1">
    <source>
        <dbReference type="ARBA" id="ARBA00004554"/>
    </source>
</evidence>
<evidence type="ECO:0000313" key="13">
    <source>
        <dbReference type="EMBL" id="RUS78387.1"/>
    </source>
</evidence>
<feature type="transmembrane region" description="Helical" evidence="9">
    <location>
        <begin position="912"/>
        <end position="942"/>
    </location>
</feature>
<dbReference type="InterPro" id="IPR011531">
    <property type="entry name" value="HCO3_transpt-like_TM_dom"/>
</dbReference>
<reference evidence="13 14" key="1">
    <citation type="submission" date="2019-01" db="EMBL/GenBank/DDBJ databases">
        <title>A draft genome assembly of the solar-powered sea slug Elysia chlorotica.</title>
        <authorList>
            <person name="Cai H."/>
            <person name="Li Q."/>
            <person name="Fang X."/>
            <person name="Li J."/>
            <person name="Curtis N.E."/>
            <person name="Altenburger A."/>
            <person name="Shibata T."/>
            <person name="Feng M."/>
            <person name="Maeda T."/>
            <person name="Schwartz J.A."/>
            <person name="Shigenobu S."/>
            <person name="Lundholm N."/>
            <person name="Nishiyama T."/>
            <person name="Yang H."/>
            <person name="Hasebe M."/>
            <person name="Li S."/>
            <person name="Pierce S.K."/>
            <person name="Wang J."/>
        </authorList>
    </citation>
    <scope>NUCLEOTIDE SEQUENCE [LARGE SCALE GENOMIC DNA]</scope>
    <source>
        <strain evidence="13">EC2010</strain>
        <tissue evidence="13">Whole organism of an adult</tissue>
    </source>
</reference>
<dbReference type="PRINTS" id="PR01231">
    <property type="entry name" value="HCO3TRNSPORT"/>
</dbReference>
<evidence type="ECO:0000256" key="7">
    <source>
        <dbReference type="ARBA" id="ARBA00023065"/>
    </source>
</evidence>
<keyword evidence="6 9" id="KW-1133">Transmembrane helix</keyword>
<dbReference type="PANTHER" id="PTHR11453:SF36">
    <property type="entry name" value="ANION EXCHANGE PROTEIN"/>
    <property type="match status" value="1"/>
</dbReference>
<evidence type="ECO:0000256" key="2">
    <source>
        <dbReference type="ARBA" id="ARBA00010993"/>
    </source>
</evidence>
<dbReference type="InterPro" id="IPR003020">
    <property type="entry name" value="HCO3_transpt_euk"/>
</dbReference>
<evidence type="ECO:0000259" key="12">
    <source>
        <dbReference type="Pfam" id="PF07565"/>
    </source>
</evidence>
<evidence type="ECO:0000256" key="6">
    <source>
        <dbReference type="ARBA" id="ARBA00022989"/>
    </source>
</evidence>
<evidence type="ECO:0000256" key="5">
    <source>
        <dbReference type="ARBA" id="ARBA00022692"/>
    </source>
</evidence>
<feature type="domain" description="Band 3 cytoplasmic" evidence="12">
    <location>
        <begin position="103"/>
        <end position="424"/>
    </location>
</feature>
<feature type="transmembrane region" description="Helical" evidence="9">
    <location>
        <begin position="981"/>
        <end position="998"/>
    </location>
</feature>
<proteinExistence type="inferred from homology"/>
<name>A0A3S1B9L1_ELYCH</name>
<feature type="region of interest" description="Disordered" evidence="10">
    <location>
        <begin position="422"/>
        <end position="468"/>
    </location>
</feature>
<feature type="compositionally biased region" description="Polar residues" evidence="10">
    <location>
        <begin position="258"/>
        <end position="273"/>
    </location>
</feature>
<dbReference type="InterPro" id="IPR016152">
    <property type="entry name" value="PTrfase/Anion_transptr"/>
</dbReference>
<feature type="transmembrane region" description="Helical" evidence="9">
    <location>
        <begin position="808"/>
        <end position="828"/>
    </location>
</feature>
<dbReference type="SUPFAM" id="SSF55804">
    <property type="entry name" value="Phoshotransferase/anion transport protein"/>
    <property type="match status" value="1"/>
</dbReference>
<dbReference type="GO" id="GO:0016323">
    <property type="term" value="C:basolateral plasma membrane"/>
    <property type="evidence" value="ECO:0007669"/>
    <property type="project" value="UniProtKB-SubCell"/>
</dbReference>